<dbReference type="Pfam" id="PF19502">
    <property type="entry name" value="DUF6036"/>
    <property type="match status" value="1"/>
</dbReference>
<dbReference type="InterPro" id="IPR045792">
    <property type="entry name" value="DUF6036"/>
</dbReference>
<organism evidence="2">
    <name type="scientific">freshwater metagenome</name>
    <dbReference type="NCBI Taxonomy" id="449393"/>
    <lineage>
        <taxon>unclassified sequences</taxon>
        <taxon>metagenomes</taxon>
        <taxon>ecological metagenomes</taxon>
    </lineage>
</organism>
<dbReference type="EMBL" id="CAFBNL010000023">
    <property type="protein sequence ID" value="CAB4949329.1"/>
    <property type="molecule type" value="Genomic_DNA"/>
</dbReference>
<name>A0A6J7K318_9ZZZZ</name>
<accession>A0A6J7K318</accession>
<evidence type="ECO:0000313" key="2">
    <source>
        <dbReference type="EMBL" id="CAB4949329.1"/>
    </source>
</evidence>
<reference evidence="2" key="1">
    <citation type="submission" date="2020-05" db="EMBL/GenBank/DDBJ databases">
        <authorList>
            <person name="Chiriac C."/>
            <person name="Salcher M."/>
            <person name="Ghai R."/>
            <person name="Kavagutti S V."/>
        </authorList>
    </citation>
    <scope>NUCLEOTIDE SEQUENCE</scope>
</reference>
<sequence length="170" mass="19372">MFDSPLDAAQIRRYLTELADTLHDDQQRTVIIVGGALLAWHGLRESTHDVDSIKRLDTVLKNAVMRVAQRYDLAPKWLNDSAAAFIPATFKPDECEILLEHPQLLVLGIPWNQLFLMKLFASRATDTEDIEAIWPRCSFGTVDEAVLAFYEAYPHSPHDEYLADHITRII</sequence>
<evidence type="ECO:0000259" key="1">
    <source>
        <dbReference type="Pfam" id="PF19502"/>
    </source>
</evidence>
<gene>
    <name evidence="2" type="ORF">UFOPK3789_00583</name>
</gene>
<dbReference type="AlphaFoldDB" id="A0A6J7K318"/>
<protein>
    <submittedName>
        <fullName evidence="2">Unannotated protein</fullName>
    </submittedName>
</protein>
<proteinExistence type="predicted"/>
<feature type="domain" description="DUF6036" evidence="1">
    <location>
        <begin position="17"/>
        <end position="145"/>
    </location>
</feature>